<proteinExistence type="predicted"/>
<evidence type="ECO:0000313" key="1">
    <source>
        <dbReference type="EMBL" id="GKV48562.1"/>
    </source>
</evidence>
<accession>A0AAV5MJ05</accession>
<dbReference type="AlphaFoldDB" id="A0AAV5MJ05"/>
<evidence type="ECO:0000313" key="2">
    <source>
        <dbReference type="Proteomes" id="UP001054252"/>
    </source>
</evidence>
<dbReference type="Proteomes" id="UP001054252">
    <property type="component" value="Unassembled WGS sequence"/>
</dbReference>
<dbReference type="EMBL" id="BPVZ01000261">
    <property type="protein sequence ID" value="GKV48562.1"/>
    <property type="molecule type" value="Genomic_DNA"/>
</dbReference>
<sequence>MAPILCGQGFPQVMSHQNSLEKSKATKASGVSSLQQVECFCTFSSLQFRLNALMVFALLPLRTRFELGD</sequence>
<organism evidence="1 2">
    <name type="scientific">Rubroshorea leprosula</name>
    <dbReference type="NCBI Taxonomy" id="152421"/>
    <lineage>
        <taxon>Eukaryota</taxon>
        <taxon>Viridiplantae</taxon>
        <taxon>Streptophyta</taxon>
        <taxon>Embryophyta</taxon>
        <taxon>Tracheophyta</taxon>
        <taxon>Spermatophyta</taxon>
        <taxon>Magnoliopsida</taxon>
        <taxon>eudicotyledons</taxon>
        <taxon>Gunneridae</taxon>
        <taxon>Pentapetalae</taxon>
        <taxon>rosids</taxon>
        <taxon>malvids</taxon>
        <taxon>Malvales</taxon>
        <taxon>Dipterocarpaceae</taxon>
        <taxon>Rubroshorea</taxon>
    </lineage>
</organism>
<reference evidence="1 2" key="1">
    <citation type="journal article" date="2021" name="Commun. Biol.">
        <title>The genome of Shorea leprosula (Dipterocarpaceae) highlights the ecological relevance of drought in aseasonal tropical rainforests.</title>
        <authorList>
            <person name="Ng K.K.S."/>
            <person name="Kobayashi M.J."/>
            <person name="Fawcett J.A."/>
            <person name="Hatakeyama M."/>
            <person name="Paape T."/>
            <person name="Ng C.H."/>
            <person name="Ang C.C."/>
            <person name="Tnah L.H."/>
            <person name="Lee C.T."/>
            <person name="Nishiyama T."/>
            <person name="Sese J."/>
            <person name="O'Brien M.J."/>
            <person name="Copetti D."/>
            <person name="Mohd Noor M.I."/>
            <person name="Ong R.C."/>
            <person name="Putra M."/>
            <person name="Sireger I.Z."/>
            <person name="Indrioko S."/>
            <person name="Kosugi Y."/>
            <person name="Izuno A."/>
            <person name="Isagi Y."/>
            <person name="Lee S.L."/>
            <person name="Shimizu K.K."/>
        </authorList>
    </citation>
    <scope>NUCLEOTIDE SEQUENCE [LARGE SCALE GENOMIC DNA]</scope>
    <source>
        <strain evidence="1">214</strain>
    </source>
</reference>
<comment type="caution">
    <text evidence="1">The sequence shown here is derived from an EMBL/GenBank/DDBJ whole genome shotgun (WGS) entry which is preliminary data.</text>
</comment>
<keyword evidence="2" id="KW-1185">Reference proteome</keyword>
<name>A0AAV5MJ05_9ROSI</name>
<gene>
    <name evidence="1" type="ORF">SLEP1_g55361</name>
</gene>
<protein>
    <submittedName>
        <fullName evidence="1">Uncharacterized protein</fullName>
    </submittedName>
</protein>